<dbReference type="GO" id="GO:0016757">
    <property type="term" value="F:glycosyltransferase activity"/>
    <property type="evidence" value="ECO:0007669"/>
    <property type="project" value="InterPro"/>
</dbReference>
<evidence type="ECO:0000313" key="4">
    <source>
        <dbReference type="EMBL" id="TDE16738.1"/>
    </source>
</evidence>
<dbReference type="InterPro" id="IPR028098">
    <property type="entry name" value="Glyco_trans_4-like_N"/>
</dbReference>
<organism evidence="4 5">
    <name type="scientific">Dyadobacter psychrotolerans</name>
    <dbReference type="NCBI Taxonomy" id="2541721"/>
    <lineage>
        <taxon>Bacteria</taxon>
        <taxon>Pseudomonadati</taxon>
        <taxon>Bacteroidota</taxon>
        <taxon>Cytophagia</taxon>
        <taxon>Cytophagales</taxon>
        <taxon>Spirosomataceae</taxon>
        <taxon>Dyadobacter</taxon>
    </lineage>
</organism>
<dbReference type="RefSeq" id="WP_131958270.1">
    <property type="nucleotide sequence ID" value="NZ_SMFL01000003.1"/>
</dbReference>
<dbReference type="SUPFAM" id="SSF53756">
    <property type="entry name" value="UDP-Glycosyltransferase/glycogen phosphorylase"/>
    <property type="match status" value="1"/>
</dbReference>
<dbReference type="Proteomes" id="UP000294850">
    <property type="component" value="Unassembled WGS sequence"/>
</dbReference>
<accession>A0A4V2Z4H6</accession>
<dbReference type="Pfam" id="PF13439">
    <property type="entry name" value="Glyco_transf_4"/>
    <property type="match status" value="1"/>
</dbReference>
<dbReference type="InterPro" id="IPR001296">
    <property type="entry name" value="Glyco_trans_1"/>
</dbReference>
<dbReference type="PANTHER" id="PTHR46401">
    <property type="entry name" value="GLYCOSYLTRANSFERASE WBBK-RELATED"/>
    <property type="match status" value="1"/>
</dbReference>
<evidence type="ECO:0000259" key="3">
    <source>
        <dbReference type="Pfam" id="PF13439"/>
    </source>
</evidence>
<evidence type="ECO:0000256" key="1">
    <source>
        <dbReference type="ARBA" id="ARBA00022679"/>
    </source>
</evidence>
<proteinExistence type="predicted"/>
<dbReference type="Pfam" id="PF00534">
    <property type="entry name" value="Glycos_transf_1"/>
    <property type="match status" value="1"/>
</dbReference>
<keyword evidence="5" id="KW-1185">Reference proteome</keyword>
<dbReference type="Gene3D" id="3.40.50.2000">
    <property type="entry name" value="Glycogen Phosphorylase B"/>
    <property type="match status" value="2"/>
</dbReference>
<keyword evidence="1 4" id="KW-0808">Transferase</keyword>
<evidence type="ECO:0000259" key="2">
    <source>
        <dbReference type="Pfam" id="PF00534"/>
    </source>
</evidence>
<sequence>MRIGFDAKRAFANKTGLGNYSRFVLESLIQHEKANDYFAYTSKRDFKLFPEFPQTSIVSPLSFLDRKLSAYWRYSTITNQLKNDGIDVFHGLSNEIPQGLSKAGIGSVVTIHDLIFEKLPSHFKAIDRAIYRHKFRSACERADAVVAVSEQTKRDLIELYKVDKHKIKVVYQDCNPVFNKQTDPAQRAEICKLYGINGPYVLCVGTLEERKNQLRLTEAFAKLNNKEFKLVLIGKPTHYTESIRDFISKNKLESQVIILHNVPTAHLPALYQEAEVFAYLSIYEGFGIPIVEALHSGTPVIAAKGSCLEEAGGPGGLYADPLDVDDIRNQLQILISDKGLRQSLTDAGKIHVQKFSGEHIAARLSDIYKEVKKQYS</sequence>
<evidence type="ECO:0000313" key="5">
    <source>
        <dbReference type="Proteomes" id="UP000294850"/>
    </source>
</evidence>
<gene>
    <name evidence="4" type="ORF">E0F88_10965</name>
</gene>
<comment type="caution">
    <text evidence="4">The sequence shown here is derived from an EMBL/GenBank/DDBJ whole genome shotgun (WGS) entry which is preliminary data.</text>
</comment>
<protein>
    <submittedName>
        <fullName evidence="4">Glycosyltransferase family 1 protein</fullName>
    </submittedName>
</protein>
<feature type="domain" description="Glycosyltransferase subfamily 4-like N-terminal" evidence="3">
    <location>
        <begin position="48"/>
        <end position="171"/>
    </location>
</feature>
<dbReference type="EMBL" id="SMFL01000003">
    <property type="protein sequence ID" value="TDE16738.1"/>
    <property type="molecule type" value="Genomic_DNA"/>
</dbReference>
<feature type="domain" description="Glycosyl transferase family 1" evidence="2">
    <location>
        <begin position="198"/>
        <end position="349"/>
    </location>
</feature>
<dbReference type="PANTHER" id="PTHR46401:SF2">
    <property type="entry name" value="GLYCOSYLTRANSFERASE WBBK-RELATED"/>
    <property type="match status" value="1"/>
</dbReference>
<dbReference type="OrthoDB" id="9801609at2"/>
<dbReference type="GO" id="GO:0009103">
    <property type="term" value="P:lipopolysaccharide biosynthetic process"/>
    <property type="evidence" value="ECO:0007669"/>
    <property type="project" value="TreeGrafter"/>
</dbReference>
<dbReference type="AlphaFoldDB" id="A0A4V2Z4H6"/>
<dbReference type="CDD" id="cd03809">
    <property type="entry name" value="GT4_MtfB-like"/>
    <property type="match status" value="1"/>
</dbReference>
<reference evidence="4 5" key="1">
    <citation type="submission" date="2019-03" db="EMBL/GenBank/DDBJ databases">
        <title>Dyadobacter AR-3-6 sp. nov., isolated from arctic soil.</title>
        <authorList>
            <person name="Chaudhary D.K."/>
        </authorList>
    </citation>
    <scope>NUCLEOTIDE SEQUENCE [LARGE SCALE GENOMIC DNA]</scope>
    <source>
        <strain evidence="4 5">AR-3-6</strain>
    </source>
</reference>
<name>A0A4V2Z4H6_9BACT</name>